<dbReference type="Proteomes" id="UP000823749">
    <property type="component" value="Chromosome 4"/>
</dbReference>
<proteinExistence type="predicted"/>
<sequence>MCAMLEISNNAHLKELGWRLLLQEQVDDEVILEGPTEFGEEARAIVVECMSKLFDGKKIPKGLTMSGWFEHLFLNSRNYDCIEKSCKGKSEYSRFEHLIRSSKISAAAAWAVRASQ</sequence>
<evidence type="ECO:0000313" key="1">
    <source>
        <dbReference type="EMBL" id="KAG5551112.1"/>
    </source>
</evidence>
<dbReference type="GO" id="GO:0006302">
    <property type="term" value="P:double-strand break repair"/>
    <property type="evidence" value="ECO:0007669"/>
    <property type="project" value="TreeGrafter"/>
</dbReference>
<dbReference type="GO" id="GO:0006261">
    <property type="term" value="P:DNA-templated DNA replication"/>
    <property type="evidence" value="ECO:0007669"/>
    <property type="project" value="InterPro"/>
</dbReference>
<dbReference type="InterPro" id="IPR002298">
    <property type="entry name" value="DNA_polymerase_A"/>
</dbReference>
<dbReference type="AlphaFoldDB" id="A0AAV6KG45"/>
<name>A0AAV6KG45_9ERIC</name>
<accession>A0AAV6KG45</accession>
<dbReference type="Gene3D" id="3.30.70.370">
    <property type="match status" value="1"/>
</dbReference>
<dbReference type="GO" id="GO:0003887">
    <property type="term" value="F:DNA-directed DNA polymerase activity"/>
    <property type="evidence" value="ECO:0007669"/>
    <property type="project" value="InterPro"/>
</dbReference>
<keyword evidence="2" id="KW-1185">Reference proteome</keyword>
<comment type="caution">
    <text evidence="1">The sequence shown here is derived from an EMBL/GenBank/DDBJ whole genome shotgun (WGS) entry which is preliminary data.</text>
</comment>
<dbReference type="EMBL" id="JACTNZ010000004">
    <property type="protein sequence ID" value="KAG5551112.1"/>
    <property type="molecule type" value="Genomic_DNA"/>
</dbReference>
<protein>
    <submittedName>
        <fullName evidence="1">Uncharacterized protein</fullName>
    </submittedName>
</protein>
<reference evidence="1" key="1">
    <citation type="submission" date="2020-08" db="EMBL/GenBank/DDBJ databases">
        <title>Plant Genome Project.</title>
        <authorList>
            <person name="Zhang R.-G."/>
        </authorList>
    </citation>
    <scope>NUCLEOTIDE SEQUENCE</scope>
    <source>
        <strain evidence="1">WSP0</strain>
        <tissue evidence="1">Leaf</tissue>
    </source>
</reference>
<organism evidence="1 2">
    <name type="scientific">Rhododendron griersonianum</name>
    <dbReference type="NCBI Taxonomy" id="479676"/>
    <lineage>
        <taxon>Eukaryota</taxon>
        <taxon>Viridiplantae</taxon>
        <taxon>Streptophyta</taxon>
        <taxon>Embryophyta</taxon>
        <taxon>Tracheophyta</taxon>
        <taxon>Spermatophyta</taxon>
        <taxon>Magnoliopsida</taxon>
        <taxon>eudicotyledons</taxon>
        <taxon>Gunneridae</taxon>
        <taxon>Pentapetalae</taxon>
        <taxon>asterids</taxon>
        <taxon>Ericales</taxon>
        <taxon>Ericaceae</taxon>
        <taxon>Ericoideae</taxon>
        <taxon>Rhodoreae</taxon>
        <taxon>Rhododendron</taxon>
    </lineage>
</organism>
<evidence type="ECO:0000313" key="2">
    <source>
        <dbReference type="Proteomes" id="UP000823749"/>
    </source>
</evidence>
<dbReference type="PANTHER" id="PTHR10133:SF27">
    <property type="entry name" value="DNA POLYMERASE NU"/>
    <property type="match status" value="1"/>
</dbReference>
<dbReference type="PANTHER" id="PTHR10133">
    <property type="entry name" value="DNA POLYMERASE I"/>
    <property type="match status" value="1"/>
</dbReference>
<gene>
    <name evidence="1" type="ORF">RHGRI_009510</name>
</gene>